<dbReference type="STRING" id="1246581.A0A2H9TME7"/>
<sequence length="202" mass="23030">MLPFSLFKSKPKSPHEIVKLFRDAQLRLDSTDPRTCEKASEECNKYLSILKSIAIDSNGDTNAEALAQLAQEAYSCGLLELLVTNLGRFDFEARKDVVVIFNALVRRQIGTRTPTVEYLCSHDAILLQLLKGYERQELALNYGMMFRECLRHEALAQLLLNTQDLYILFNYVQQPTFDIASDAFATLKVPLYHFNLIDGRTC</sequence>
<keyword evidence="3" id="KW-1185">Reference proteome</keyword>
<reference evidence="2 3" key="1">
    <citation type="submission" date="2016-10" db="EMBL/GenBank/DDBJ databases">
        <title>The genome of Paramicrosporidium saccamoebae is the missing link in understanding Cryptomycota and Microsporidia evolution.</title>
        <authorList>
            <person name="Quandt C.A."/>
            <person name="Beaudet D."/>
            <person name="Corsaro D."/>
            <person name="Michel R."/>
            <person name="Corradi N."/>
            <person name="James T."/>
        </authorList>
    </citation>
    <scope>NUCLEOTIDE SEQUENCE [LARGE SCALE GENOMIC DNA]</scope>
    <source>
        <strain evidence="2 3">KSL3</strain>
    </source>
</reference>
<gene>
    <name evidence="2" type="ORF">PSACC_01225</name>
</gene>
<dbReference type="Proteomes" id="UP000240830">
    <property type="component" value="Unassembled WGS sequence"/>
</dbReference>
<dbReference type="PANTHER" id="PTHR10182">
    <property type="entry name" value="CALCIUM-BINDING PROTEIN 39-RELATED"/>
    <property type="match status" value="1"/>
</dbReference>
<evidence type="ECO:0000313" key="2">
    <source>
        <dbReference type="EMBL" id="PJF18948.1"/>
    </source>
</evidence>
<comment type="similarity">
    <text evidence="1">Belongs to the Mo25 family.</text>
</comment>
<dbReference type="SUPFAM" id="SSF48371">
    <property type="entry name" value="ARM repeat"/>
    <property type="match status" value="1"/>
</dbReference>
<dbReference type="GO" id="GO:0043539">
    <property type="term" value="F:protein serine/threonine kinase activator activity"/>
    <property type="evidence" value="ECO:0007669"/>
    <property type="project" value="TreeGrafter"/>
</dbReference>
<organism evidence="2 3">
    <name type="scientific">Paramicrosporidium saccamoebae</name>
    <dbReference type="NCBI Taxonomy" id="1246581"/>
    <lineage>
        <taxon>Eukaryota</taxon>
        <taxon>Fungi</taxon>
        <taxon>Fungi incertae sedis</taxon>
        <taxon>Cryptomycota</taxon>
        <taxon>Cryptomycota incertae sedis</taxon>
        <taxon>Paramicrosporidium</taxon>
    </lineage>
</organism>
<name>A0A2H9TME7_9FUNG</name>
<dbReference type="GO" id="GO:0035556">
    <property type="term" value="P:intracellular signal transduction"/>
    <property type="evidence" value="ECO:0007669"/>
    <property type="project" value="TreeGrafter"/>
</dbReference>
<evidence type="ECO:0000313" key="3">
    <source>
        <dbReference type="Proteomes" id="UP000240830"/>
    </source>
</evidence>
<proteinExistence type="inferred from homology"/>
<evidence type="ECO:0000256" key="1">
    <source>
        <dbReference type="ARBA" id="ARBA00011012"/>
    </source>
</evidence>
<dbReference type="OrthoDB" id="609103at2759"/>
<dbReference type="InterPro" id="IPR011989">
    <property type="entry name" value="ARM-like"/>
</dbReference>
<accession>A0A2H9TME7</accession>
<dbReference type="Pfam" id="PF08569">
    <property type="entry name" value="Mo25"/>
    <property type="match status" value="1"/>
</dbReference>
<comment type="caution">
    <text evidence="2">The sequence shown here is derived from an EMBL/GenBank/DDBJ whole genome shotgun (WGS) entry which is preliminary data.</text>
</comment>
<dbReference type="AlphaFoldDB" id="A0A2H9TME7"/>
<dbReference type="InterPro" id="IPR016024">
    <property type="entry name" value="ARM-type_fold"/>
</dbReference>
<dbReference type="PANTHER" id="PTHR10182:SF3">
    <property type="entry name" value="PROTEIN MO25"/>
    <property type="match status" value="1"/>
</dbReference>
<protein>
    <submittedName>
        <fullName evidence="2">Putative calcium-binding protein 39</fullName>
    </submittedName>
</protein>
<dbReference type="Gene3D" id="1.25.10.10">
    <property type="entry name" value="Leucine-rich Repeat Variant"/>
    <property type="match status" value="1"/>
</dbReference>
<dbReference type="InterPro" id="IPR013878">
    <property type="entry name" value="Mo25"/>
</dbReference>
<dbReference type="EMBL" id="MTSL01000093">
    <property type="protein sequence ID" value="PJF18948.1"/>
    <property type="molecule type" value="Genomic_DNA"/>
</dbReference>